<dbReference type="EMBL" id="KN834079">
    <property type="protein sequence ID" value="KIK12472.1"/>
    <property type="molecule type" value="Genomic_DNA"/>
</dbReference>
<name>A0A0C9YQ49_9AGAM</name>
<reference evidence="1 2" key="1">
    <citation type="submission" date="2014-04" db="EMBL/GenBank/DDBJ databases">
        <authorList>
            <consortium name="DOE Joint Genome Institute"/>
            <person name="Kuo A."/>
            <person name="Kohler A."/>
            <person name="Costa M.D."/>
            <person name="Nagy L.G."/>
            <person name="Floudas D."/>
            <person name="Copeland A."/>
            <person name="Barry K.W."/>
            <person name="Cichocki N."/>
            <person name="Veneault-Fourrey C."/>
            <person name="LaButti K."/>
            <person name="Lindquist E.A."/>
            <person name="Lipzen A."/>
            <person name="Lundell T."/>
            <person name="Morin E."/>
            <person name="Murat C."/>
            <person name="Sun H."/>
            <person name="Tunlid A."/>
            <person name="Henrissat B."/>
            <person name="Grigoriev I.V."/>
            <person name="Hibbett D.S."/>
            <person name="Martin F."/>
            <person name="Nordberg H.P."/>
            <person name="Cantor M.N."/>
            <person name="Hua S.X."/>
        </authorList>
    </citation>
    <scope>NUCLEOTIDE SEQUENCE [LARGE SCALE GENOMIC DNA]</scope>
    <source>
        <strain evidence="1 2">441</strain>
    </source>
</reference>
<accession>A0A0C9YQ49</accession>
<dbReference type="AlphaFoldDB" id="A0A0C9YQ49"/>
<dbReference type="HOGENOM" id="CLU_2723155_0_0_1"/>
<gene>
    <name evidence="1" type="ORF">PISMIDRAFT_689446</name>
</gene>
<keyword evidence="2" id="KW-1185">Reference proteome</keyword>
<protein>
    <submittedName>
        <fullName evidence="1">Uncharacterized protein</fullName>
    </submittedName>
</protein>
<evidence type="ECO:0000313" key="1">
    <source>
        <dbReference type="EMBL" id="KIK12472.1"/>
    </source>
</evidence>
<proteinExistence type="predicted"/>
<reference evidence="2" key="2">
    <citation type="submission" date="2015-01" db="EMBL/GenBank/DDBJ databases">
        <title>Evolutionary Origins and Diversification of the Mycorrhizal Mutualists.</title>
        <authorList>
            <consortium name="DOE Joint Genome Institute"/>
            <consortium name="Mycorrhizal Genomics Consortium"/>
            <person name="Kohler A."/>
            <person name="Kuo A."/>
            <person name="Nagy L.G."/>
            <person name="Floudas D."/>
            <person name="Copeland A."/>
            <person name="Barry K.W."/>
            <person name="Cichocki N."/>
            <person name="Veneault-Fourrey C."/>
            <person name="LaButti K."/>
            <person name="Lindquist E.A."/>
            <person name="Lipzen A."/>
            <person name="Lundell T."/>
            <person name="Morin E."/>
            <person name="Murat C."/>
            <person name="Riley R."/>
            <person name="Ohm R."/>
            <person name="Sun H."/>
            <person name="Tunlid A."/>
            <person name="Henrissat B."/>
            <person name="Grigoriev I.V."/>
            <person name="Hibbett D.S."/>
            <person name="Martin F."/>
        </authorList>
    </citation>
    <scope>NUCLEOTIDE SEQUENCE [LARGE SCALE GENOMIC DNA]</scope>
    <source>
        <strain evidence="2">441</strain>
    </source>
</reference>
<organism evidence="1 2">
    <name type="scientific">Pisolithus microcarpus 441</name>
    <dbReference type="NCBI Taxonomy" id="765257"/>
    <lineage>
        <taxon>Eukaryota</taxon>
        <taxon>Fungi</taxon>
        <taxon>Dikarya</taxon>
        <taxon>Basidiomycota</taxon>
        <taxon>Agaricomycotina</taxon>
        <taxon>Agaricomycetes</taxon>
        <taxon>Agaricomycetidae</taxon>
        <taxon>Boletales</taxon>
        <taxon>Sclerodermatineae</taxon>
        <taxon>Pisolithaceae</taxon>
        <taxon>Pisolithus</taxon>
    </lineage>
</organism>
<sequence length="72" mass="8272">MKHVSSCIITHVIDGETKEVEVEVEGTRRSNVYFFLQERRLVASNNSIDRCNSEQAFSLYSGFFLQSEVLRA</sequence>
<dbReference type="Proteomes" id="UP000054018">
    <property type="component" value="Unassembled WGS sequence"/>
</dbReference>
<evidence type="ECO:0000313" key="2">
    <source>
        <dbReference type="Proteomes" id="UP000054018"/>
    </source>
</evidence>